<feature type="compositionally biased region" description="Basic and acidic residues" evidence="1">
    <location>
        <begin position="208"/>
        <end position="253"/>
    </location>
</feature>
<evidence type="ECO:0000256" key="1">
    <source>
        <dbReference type="SAM" id="MobiDB-lite"/>
    </source>
</evidence>
<gene>
    <name evidence="2" type="ORF">RCO7_04277</name>
</gene>
<evidence type="ECO:0000313" key="2">
    <source>
        <dbReference type="EMBL" id="CZT13012.1"/>
    </source>
</evidence>
<name>A0A1E1LR83_9HELO</name>
<dbReference type="Proteomes" id="UP000178129">
    <property type="component" value="Unassembled WGS sequence"/>
</dbReference>
<protein>
    <submittedName>
        <fullName evidence="2">Uncharacterized protein</fullName>
    </submittedName>
</protein>
<reference evidence="3" key="1">
    <citation type="submission" date="2016-03" db="EMBL/GenBank/DDBJ databases">
        <authorList>
            <person name="Ploux O."/>
        </authorList>
    </citation>
    <scope>NUCLEOTIDE SEQUENCE [LARGE SCALE GENOMIC DNA]</scope>
    <source>
        <strain evidence="3">UK7</strain>
    </source>
</reference>
<sequence>MGLPLFITPVEPEVAFKASEKIASQSRSSIRRHRTLRGPHARLTAEARRRRIHGLLPEAEQYVSYQDEVLEGQRANGPTLVEVPSLSSLQARSLRLERMRMRDPLSYERHRASNPEIDGPLMPPVPESRDYSEAEVLQRHREAQSLRLERDQLAREGESRDRSREIDAQIWASAWQQAEINANTDYAAMEEAQRHREAQISQLQGEQQAREARDHSLAREAQRHSEAQITQLERESRDRSLTGSEQRHREETLRREANNLRLIRADFRRLRRRHPAPTPPYFENDLPYVAPAARIDFPRLSSSLSPVLSPARQVSTAMVSSPRRRLEEADFNFTTRGPLTEGSATSRPLHSQTATHIMRLRQLNGQARLDGLGDRDRSLSPEGGAASWDTLLTSITPDPQHPSAGSSFASTSAAAAAASSSSGSGPSSGAVSASTSMTSPDRLAEHVCDISDAGSNTDDEEEGLFDISQFAGTRGRGVSFWRTYADVVTARAERATEEPGLGEMRRILSRLAWTEENERLREEEAELNRTPSQERSRRDADGSY</sequence>
<feature type="compositionally biased region" description="Basic and acidic residues" evidence="1">
    <location>
        <begin position="127"/>
        <end position="138"/>
    </location>
</feature>
<proteinExistence type="predicted"/>
<dbReference type="AlphaFoldDB" id="A0A1E1LR83"/>
<feature type="compositionally biased region" description="Basic and acidic residues" evidence="1">
    <location>
        <begin position="532"/>
        <end position="544"/>
    </location>
</feature>
<feature type="region of interest" description="Disordered" evidence="1">
    <location>
        <begin position="108"/>
        <end position="138"/>
    </location>
</feature>
<accession>A0A1E1LR83</accession>
<feature type="region of interest" description="Disordered" evidence="1">
    <location>
        <begin position="418"/>
        <end position="439"/>
    </location>
</feature>
<organism evidence="2 3">
    <name type="scientific">Rhynchosporium graminicola</name>
    <dbReference type="NCBI Taxonomy" id="2792576"/>
    <lineage>
        <taxon>Eukaryota</taxon>
        <taxon>Fungi</taxon>
        <taxon>Dikarya</taxon>
        <taxon>Ascomycota</taxon>
        <taxon>Pezizomycotina</taxon>
        <taxon>Leotiomycetes</taxon>
        <taxon>Helotiales</taxon>
        <taxon>Ploettnerulaceae</taxon>
        <taxon>Rhynchosporium</taxon>
    </lineage>
</organism>
<keyword evidence="3" id="KW-1185">Reference proteome</keyword>
<feature type="region of interest" description="Disordered" evidence="1">
    <location>
        <begin position="520"/>
        <end position="544"/>
    </location>
</feature>
<dbReference type="InParanoid" id="A0A1E1LR83"/>
<evidence type="ECO:0000313" key="3">
    <source>
        <dbReference type="Proteomes" id="UP000178129"/>
    </source>
</evidence>
<dbReference type="EMBL" id="FJUW01000080">
    <property type="protein sequence ID" value="CZT13012.1"/>
    <property type="molecule type" value="Genomic_DNA"/>
</dbReference>
<feature type="region of interest" description="Disordered" evidence="1">
    <location>
        <begin position="191"/>
        <end position="253"/>
    </location>
</feature>
<comment type="caution">
    <text evidence="2">The sequence shown here is derived from an EMBL/GenBank/DDBJ whole genome shotgun (WGS) entry which is preliminary data.</text>
</comment>